<dbReference type="GO" id="GO:1901259">
    <property type="term" value="P:chloroplast rRNA processing"/>
    <property type="evidence" value="ECO:0007669"/>
    <property type="project" value="TreeGrafter"/>
</dbReference>
<name>A0A2P5ATC4_PARAD</name>
<dbReference type="Pfam" id="PF11523">
    <property type="entry name" value="DUF3223"/>
    <property type="match status" value="1"/>
</dbReference>
<dbReference type="PANTHER" id="PTHR33415">
    <property type="entry name" value="PROTEIN EMBRYO DEFECTIVE 514"/>
    <property type="match status" value="1"/>
</dbReference>
<dbReference type="InterPro" id="IPR044673">
    <property type="entry name" value="DCL-like"/>
</dbReference>
<proteinExistence type="predicted"/>
<dbReference type="GO" id="GO:0009658">
    <property type="term" value="P:chloroplast organization"/>
    <property type="evidence" value="ECO:0007669"/>
    <property type="project" value="TreeGrafter"/>
</dbReference>
<dbReference type="STRING" id="3476.A0A2P5ATC4"/>
<accession>A0A2P5ATC4</accession>
<sequence length="208" mass="23908">MAATVSRSPSAPNSGFRRNWVLHSRSSYRVPLVCVLKTASLDGGRVTGSHDSYAPSLLRKPVVISQQNYHKEEEERDGSESDQFADWEDRILEETVPLVGFVRTIIHSGKYKIGDRLSPEHEKVILERLLPYHPAYETKIGCGVESLMVGFHPEFKGTRCMFIVRKDGEVVDFSYWKCVKGLIRKKYPLFADAFILKHFRPRRRNKNI</sequence>
<dbReference type="EMBL" id="JXTB01000455">
    <property type="protein sequence ID" value="PON39794.1"/>
    <property type="molecule type" value="Genomic_DNA"/>
</dbReference>
<dbReference type="PANTHER" id="PTHR33415:SF15">
    <property type="entry name" value="PROTEIN DCL HOMOLOG, CHLOROPLASTIC"/>
    <property type="match status" value="1"/>
</dbReference>
<dbReference type="OrthoDB" id="409625at2759"/>
<dbReference type="GO" id="GO:0009507">
    <property type="term" value="C:chloroplast"/>
    <property type="evidence" value="ECO:0007669"/>
    <property type="project" value="TreeGrafter"/>
</dbReference>
<protein>
    <submittedName>
        <fullName evidence="1">Protein DCL</fullName>
    </submittedName>
</protein>
<dbReference type="Proteomes" id="UP000237105">
    <property type="component" value="Unassembled WGS sequence"/>
</dbReference>
<evidence type="ECO:0000313" key="2">
    <source>
        <dbReference type="Proteomes" id="UP000237105"/>
    </source>
</evidence>
<organism evidence="1 2">
    <name type="scientific">Parasponia andersonii</name>
    <name type="common">Sponia andersonii</name>
    <dbReference type="NCBI Taxonomy" id="3476"/>
    <lineage>
        <taxon>Eukaryota</taxon>
        <taxon>Viridiplantae</taxon>
        <taxon>Streptophyta</taxon>
        <taxon>Embryophyta</taxon>
        <taxon>Tracheophyta</taxon>
        <taxon>Spermatophyta</taxon>
        <taxon>Magnoliopsida</taxon>
        <taxon>eudicotyledons</taxon>
        <taxon>Gunneridae</taxon>
        <taxon>Pentapetalae</taxon>
        <taxon>rosids</taxon>
        <taxon>fabids</taxon>
        <taxon>Rosales</taxon>
        <taxon>Cannabaceae</taxon>
        <taxon>Parasponia</taxon>
    </lineage>
</organism>
<reference evidence="2" key="1">
    <citation type="submission" date="2016-06" db="EMBL/GenBank/DDBJ databases">
        <title>Parallel loss of symbiosis genes in relatives of nitrogen-fixing non-legume Parasponia.</title>
        <authorList>
            <person name="Van Velzen R."/>
            <person name="Holmer R."/>
            <person name="Bu F."/>
            <person name="Rutten L."/>
            <person name="Van Zeijl A."/>
            <person name="Liu W."/>
            <person name="Santuari L."/>
            <person name="Cao Q."/>
            <person name="Sharma T."/>
            <person name="Shen D."/>
            <person name="Roswanjaya Y."/>
            <person name="Wardhani T."/>
            <person name="Kalhor M.S."/>
            <person name="Jansen J."/>
            <person name="Van den Hoogen J."/>
            <person name="Gungor B."/>
            <person name="Hartog M."/>
            <person name="Hontelez J."/>
            <person name="Verver J."/>
            <person name="Yang W.-C."/>
            <person name="Schijlen E."/>
            <person name="Repin R."/>
            <person name="Schilthuizen M."/>
            <person name="Schranz E."/>
            <person name="Heidstra R."/>
            <person name="Miyata K."/>
            <person name="Fedorova E."/>
            <person name="Kohlen W."/>
            <person name="Bisseling T."/>
            <person name="Smit S."/>
            <person name="Geurts R."/>
        </authorList>
    </citation>
    <scope>NUCLEOTIDE SEQUENCE [LARGE SCALE GENOMIC DNA]</scope>
    <source>
        <strain evidence="2">cv. WU1-14</strain>
    </source>
</reference>
<dbReference type="AlphaFoldDB" id="A0A2P5ATC4"/>
<keyword evidence="2" id="KW-1185">Reference proteome</keyword>
<evidence type="ECO:0000313" key="1">
    <source>
        <dbReference type="EMBL" id="PON39794.1"/>
    </source>
</evidence>
<dbReference type="Gene3D" id="3.10.450.40">
    <property type="match status" value="1"/>
</dbReference>
<comment type="caution">
    <text evidence="1">The sequence shown here is derived from an EMBL/GenBank/DDBJ whole genome shotgun (WGS) entry which is preliminary data.</text>
</comment>
<gene>
    <name evidence="1" type="ORF">PanWU01x14_302230</name>
</gene>